<proteinExistence type="predicted"/>
<evidence type="ECO:0000256" key="2">
    <source>
        <dbReference type="ARBA" id="ARBA00022448"/>
    </source>
</evidence>
<dbReference type="Proteomes" id="UP000183407">
    <property type="component" value="Unassembled WGS sequence"/>
</dbReference>
<keyword evidence="2" id="KW-0813">Transport</keyword>
<dbReference type="Gene3D" id="1.20.1250.20">
    <property type="entry name" value="MFS general substrate transporter like domains"/>
    <property type="match status" value="1"/>
</dbReference>
<feature type="transmembrane region" description="Helical" evidence="6">
    <location>
        <begin position="368"/>
        <end position="384"/>
    </location>
</feature>
<dbReference type="InterPro" id="IPR036259">
    <property type="entry name" value="MFS_trans_sf"/>
</dbReference>
<dbReference type="SUPFAM" id="SSF103473">
    <property type="entry name" value="MFS general substrate transporter"/>
    <property type="match status" value="2"/>
</dbReference>
<dbReference type="InterPro" id="IPR011701">
    <property type="entry name" value="MFS"/>
</dbReference>
<feature type="transmembrane region" description="Helical" evidence="6">
    <location>
        <begin position="439"/>
        <end position="460"/>
    </location>
</feature>
<feature type="transmembrane region" description="Helical" evidence="6">
    <location>
        <begin position="235"/>
        <end position="251"/>
    </location>
</feature>
<feature type="domain" description="Major facilitator superfamily (MFS) profile" evidence="7">
    <location>
        <begin position="21"/>
        <end position="465"/>
    </location>
</feature>
<dbReference type="AlphaFoldDB" id="A0A1H4VPW6"/>
<organism evidence="8 9">
    <name type="scientific">Rhodococcus jostii</name>
    <dbReference type="NCBI Taxonomy" id="132919"/>
    <lineage>
        <taxon>Bacteria</taxon>
        <taxon>Bacillati</taxon>
        <taxon>Actinomycetota</taxon>
        <taxon>Actinomycetes</taxon>
        <taxon>Mycobacteriales</taxon>
        <taxon>Nocardiaceae</taxon>
        <taxon>Rhodococcus</taxon>
    </lineage>
</organism>
<feature type="transmembrane region" description="Helical" evidence="6">
    <location>
        <begin position="313"/>
        <end position="332"/>
    </location>
</feature>
<evidence type="ECO:0000256" key="3">
    <source>
        <dbReference type="ARBA" id="ARBA00022692"/>
    </source>
</evidence>
<feature type="transmembrane region" description="Helical" evidence="6">
    <location>
        <begin position="144"/>
        <end position="166"/>
    </location>
</feature>
<feature type="transmembrane region" description="Helical" evidence="6">
    <location>
        <begin position="344"/>
        <end position="362"/>
    </location>
</feature>
<feature type="transmembrane region" description="Helical" evidence="6">
    <location>
        <begin position="271"/>
        <end position="293"/>
    </location>
</feature>
<evidence type="ECO:0000256" key="4">
    <source>
        <dbReference type="ARBA" id="ARBA00022989"/>
    </source>
</evidence>
<accession>A0A1H4VPW6</accession>
<protein>
    <submittedName>
        <fullName evidence="8">Major Facilitator Superfamily protein</fullName>
    </submittedName>
</protein>
<evidence type="ECO:0000313" key="9">
    <source>
        <dbReference type="Proteomes" id="UP000183407"/>
    </source>
</evidence>
<dbReference type="PROSITE" id="PS50850">
    <property type="entry name" value="MFS"/>
    <property type="match status" value="1"/>
</dbReference>
<keyword evidence="5 6" id="KW-0472">Membrane</keyword>
<evidence type="ECO:0000313" key="8">
    <source>
        <dbReference type="EMBL" id="SEC83159.1"/>
    </source>
</evidence>
<evidence type="ECO:0000259" key="7">
    <source>
        <dbReference type="PROSITE" id="PS50850"/>
    </source>
</evidence>
<dbReference type="EMBL" id="FNTL01000004">
    <property type="protein sequence ID" value="SEC83159.1"/>
    <property type="molecule type" value="Genomic_DNA"/>
</dbReference>
<keyword evidence="4 6" id="KW-1133">Transmembrane helix</keyword>
<feature type="transmembrane region" description="Helical" evidence="6">
    <location>
        <begin position="111"/>
        <end position="132"/>
    </location>
</feature>
<feature type="transmembrane region" description="Helical" evidence="6">
    <location>
        <begin position="172"/>
        <end position="192"/>
    </location>
</feature>
<dbReference type="PANTHER" id="PTHR42718">
    <property type="entry name" value="MAJOR FACILITATOR SUPERFAMILY MULTIDRUG TRANSPORTER MFSC"/>
    <property type="match status" value="1"/>
</dbReference>
<reference evidence="9" key="1">
    <citation type="submission" date="2016-10" db="EMBL/GenBank/DDBJ databases">
        <authorList>
            <person name="Varghese N."/>
        </authorList>
    </citation>
    <scope>NUCLEOTIDE SEQUENCE [LARGE SCALE GENOMIC DNA]</scope>
    <source>
        <strain evidence="9">DSM 44719</strain>
    </source>
</reference>
<feature type="transmembrane region" description="Helical" evidence="6">
    <location>
        <begin position="87"/>
        <end position="105"/>
    </location>
</feature>
<feature type="transmembrane region" description="Helical" evidence="6">
    <location>
        <begin position="59"/>
        <end position="75"/>
    </location>
</feature>
<feature type="transmembrane region" description="Helical" evidence="6">
    <location>
        <begin position="405"/>
        <end position="427"/>
    </location>
</feature>
<sequence length="467" mass="47418">MRTISVVGEDLRGRRLPVGALLGSMATVELLSGVTQGYLTPLLPSLGDSLQITASGQTRIYLLSQLAFAIWTPLLAKLGDSFGYRRFLRLSIALVAAGSLMMAMWPSVLTISVGVVLQGAVVGFMPLLIGILRHQAPASRRTGVGLLVGVLTAAVGVGGVVSGSLSERSATLGLWVAVPVAVLAVIAGFLIPDGAPRLGGRIPLVSFALLSLGLAGVVAALSLGADWGWTSGETIGAMSLGVVGLAAWIGVDSTSNCPMVDLRMLVHPPVAVVSGVTFCLAFSTIGFFGANAVFLGSSPDDSGFGLSYGPRSIALVALALNVFALASSLSTATMLRRLGERQTLALSGALIAASFGSVLLWHSTAPQYLAAIALLGIGFGGYQASTRALCVESVPDRETAMAAGINELALSMGAAIGAATVGAILSATSTSAGVTLQSYVWLWCVCAAVALVGAGLGLCYRKGADLS</sequence>
<evidence type="ECO:0000256" key="6">
    <source>
        <dbReference type="SAM" id="Phobius"/>
    </source>
</evidence>
<dbReference type="Pfam" id="PF07690">
    <property type="entry name" value="MFS_1"/>
    <property type="match status" value="1"/>
</dbReference>
<gene>
    <name evidence="8" type="ORF">SAMN04490220_2696</name>
</gene>
<keyword evidence="3 6" id="KW-0812">Transmembrane</keyword>
<evidence type="ECO:0000256" key="1">
    <source>
        <dbReference type="ARBA" id="ARBA00004651"/>
    </source>
</evidence>
<comment type="subcellular location">
    <subcellularLocation>
        <location evidence="1">Cell membrane</location>
        <topology evidence="1">Multi-pass membrane protein</topology>
    </subcellularLocation>
</comment>
<feature type="transmembrane region" description="Helical" evidence="6">
    <location>
        <begin position="204"/>
        <end position="223"/>
    </location>
</feature>
<name>A0A1H4VPW6_RHOJO</name>
<dbReference type="InterPro" id="IPR020846">
    <property type="entry name" value="MFS_dom"/>
</dbReference>
<feature type="transmembrane region" description="Helical" evidence="6">
    <location>
        <begin position="20"/>
        <end position="39"/>
    </location>
</feature>
<dbReference type="PANTHER" id="PTHR42718:SF9">
    <property type="entry name" value="MAJOR FACILITATOR SUPERFAMILY MULTIDRUG TRANSPORTER MFSC"/>
    <property type="match status" value="1"/>
</dbReference>
<dbReference type="GO" id="GO:0005886">
    <property type="term" value="C:plasma membrane"/>
    <property type="evidence" value="ECO:0007669"/>
    <property type="project" value="UniProtKB-SubCell"/>
</dbReference>
<evidence type="ECO:0000256" key="5">
    <source>
        <dbReference type="ARBA" id="ARBA00023136"/>
    </source>
</evidence>
<dbReference type="GO" id="GO:0022857">
    <property type="term" value="F:transmembrane transporter activity"/>
    <property type="evidence" value="ECO:0007669"/>
    <property type="project" value="InterPro"/>
</dbReference>